<evidence type="ECO:0000259" key="4">
    <source>
        <dbReference type="PROSITE" id="PS52004"/>
    </source>
</evidence>
<dbReference type="GO" id="GO:0004312">
    <property type="term" value="F:fatty acid synthase activity"/>
    <property type="evidence" value="ECO:0007669"/>
    <property type="project" value="TreeGrafter"/>
</dbReference>
<dbReference type="Gene3D" id="3.40.47.10">
    <property type="match status" value="1"/>
</dbReference>
<dbReference type="InterPro" id="IPR016035">
    <property type="entry name" value="Acyl_Trfase/lysoPLipase"/>
</dbReference>
<dbReference type="InterPro" id="IPR050091">
    <property type="entry name" value="PKS_NRPS_Biosynth_Enz"/>
</dbReference>
<dbReference type="PANTHER" id="PTHR43775:SF20">
    <property type="entry name" value="HYBRID PKS-NRPS SYNTHETASE APDA"/>
    <property type="match status" value="1"/>
</dbReference>
<dbReference type="SMART" id="SM00827">
    <property type="entry name" value="PKS_AT"/>
    <property type="match status" value="1"/>
</dbReference>
<dbReference type="PROSITE" id="PS52004">
    <property type="entry name" value="KS3_2"/>
    <property type="match status" value="1"/>
</dbReference>
<dbReference type="InterPro" id="IPR001227">
    <property type="entry name" value="Ac_transferase_dom_sf"/>
</dbReference>
<dbReference type="SUPFAM" id="SSF52151">
    <property type="entry name" value="FabD/lysophospholipase-like"/>
    <property type="match status" value="1"/>
</dbReference>
<evidence type="ECO:0000256" key="1">
    <source>
        <dbReference type="ARBA" id="ARBA00022450"/>
    </source>
</evidence>
<dbReference type="SUPFAM" id="SSF53901">
    <property type="entry name" value="Thiolase-like"/>
    <property type="match status" value="1"/>
</dbReference>
<dbReference type="InterPro" id="IPR016039">
    <property type="entry name" value="Thiolase-like"/>
</dbReference>
<dbReference type="GO" id="GO:0044550">
    <property type="term" value="P:secondary metabolite biosynthetic process"/>
    <property type="evidence" value="ECO:0007669"/>
    <property type="project" value="TreeGrafter"/>
</dbReference>
<feature type="domain" description="Ketosynthase family 3 (KS3)" evidence="4">
    <location>
        <begin position="11"/>
        <end position="451"/>
    </location>
</feature>
<keyword evidence="3" id="KW-0808">Transferase</keyword>
<dbReference type="InterPro" id="IPR014031">
    <property type="entry name" value="Ketoacyl_synth_C"/>
</dbReference>
<dbReference type="GO" id="GO:0004315">
    <property type="term" value="F:3-oxoacyl-[acyl-carrier-protein] synthase activity"/>
    <property type="evidence" value="ECO:0007669"/>
    <property type="project" value="InterPro"/>
</dbReference>
<dbReference type="Pfam" id="PF02801">
    <property type="entry name" value="Ketoacyl-synt_C"/>
    <property type="match status" value="1"/>
</dbReference>
<dbReference type="PROSITE" id="PS00606">
    <property type="entry name" value="KS3_1"/>
    <property type="match status" value="1"/>
</dbReference>
<dbReference type="InterPro" id="IPR032821">
    <property type="entry name" value="PKS_assoc"/>
</dbReference>
<dbReference type="InterPro" id="IPR014043">
    <property type="entry name" value="Acyl_transferase_dom"/>
</dbReference>
<dbReference type="InterPro" id="IPR020841">
    <property type="entry name" value="PKS_Beta-ketoAc_synthase_dom"/>
</dbReference>
<dbReference type="Pfam" id="PF00109">
    <property type="entry name" value="ketoacyl-synt"/>
    <property type="match status" value="1"/>
</dbReference>
<keyword evidence="6" id="KW-1185">Reference proteome</keyword>
<dbReference type="GO" id="GO:0006633">
    <property type="term" value="P:fatty acid biosynthetic process"/>
    <property type="evidence" value="ECO:0007669"/>
    <property type="project" value="InterPro"/>
</dbReference>
<sequence>MRSNDTYKRSAEPIAVIGTGCKFPGHVDSPSSLWTLLRDPYDVLEEIPPSRFNTKGYYHQDSQYPGHANVRHSYVLSQDISQFDAAFFNIKAEEADAMDPQHRILLETVYEGLESAGLTITALKGSDTGVFVGMMFADYEALQYRDLKHLNTYHGTGNARSIASNRVSYFFDWHGPSFTVDTACSSSLVALHQATHALRSGESSVAIVAGTNLLLGPENYVSETKLRMLSPEGRSRMWDADANGYARGEGVGVVVLKTLSEAVAAGDHIQCLIRETGVNQDGRSQGITMPRASAQAALIRDVYARAGLDITSREDRCQYFEAHGTGTPAGDPVEAEAIHTAFFGESQPDCYPDNGVKDPLYVGSIKTVIGHTESTAGIAGLLKVALAMEHGFIPPNMLLNRLNPAVVPFYEGMNIPQQLTPWPRVKRGQPRRASLNSFGFGGTNAHVIVESFQPPQRGANSEGHEMTRPFVFSAASKQSLLANLSSLAAHLEVHPDIDAGDLAFTLRSRRSVLPHRIALTAASISQLQLKLQEPGIELLKETRLRRGPGVKSESQPRLLGVFTGQGAQWPRMGAELIEQSPLASSVLEDLDACLAALPPPDRPSWTLRDELLAAASKSRLAEASIAQPVCTAVQIILVHLLRNAGVSFTAVVGHSSGEIAAAFAAGLLTAHDSIKIAYYRGIYTKLCPTGAMLAVGTTGEDALEVCQLEDSETELA</sequence>
<comment type="caution">
    <text evidence="5">The sequence shown here is derived from an EMBL/GenBank/DDBJ whole genome shotgun (WGS) entry which is preliminary data.</text>
</comment>
<protein>
    <recommendedName>
        <fullName evidence="4">Ketosynthase family 3 (KS3) domain-containing protein</fullName>
    </recommendedName>
</protein>
<dbReference type="OrthoDB" id="3934956at2759"/>
<evidence type="ECO:0000313" key="6">
    <source>
        <dbReference type="Proteomes" id="UP001152607"/>
    </source>
</evidence>
<dbReference type="Gene3D" id="3.40.366.10">
    <property type="entry name" value="Malonyl-Coenzyme A Acyl Carrier Protein, domain 2"/>
    <property type="match status" value="1"/>
</dbReference>
<evidence type="ECO:0000313" key="5">
    <source>
        <dbReference type="EMBL" id="CAI6236692.1"/>
    </source>
</evidence>
<dbReference type="Proteomes" id="UP001152607">
    <property type="component" value="Unassembled WGS sequence"/>
</dbReference>
<name>A0A9W4U1S5_9PLEO</name>
<keyword evidence="1" id="KW-0596">Phosphopantetheine</keyword>
<dbReference type="PANTHER" id="PTHR43775">
    <property type="entry name" value="FATTY ACID SYNTHASE"/>
    <property type="match status" value="1"/>
</dbReference>
<dbReference type="EMBL" id="CAOQHR010000001">
    <property type="protein sequence ID" value="CAI6236692.1"/>
    <property type="molecule type" value="Genomic_DNA"/>
</dbReference>
<proteinExistence type="predicted"/>
<accession>A0A9W4U1S5</accession>
<keyword evidence="2" id="KW-0597">Phosphoprotein</keyword>
<dbReference type="Pfam" id="PF00698">
    <property type="entry name" value="Acyl_transf_1"/>
    <property type="match status" value="1"/>
</dbReference>
<dbReference type="AlphaFoldDB" id="A0A9W4U1S5"/>
<dbReference type="InterPro" id="IPR014030">
    <property type="entry name" value="Ketoacyl_synth_N"/>
</dbReference>
<dbReference type="CDD" id="cd00833">
    <property type="entry name" value="PKS"/>
    <property type="match status" value="1"/>
</dbReference>
<organism evidence="5 6">
    <name type="scientific">Periconia digitata</name>
    <dbReference type="NCBI Taxonomy" id="1303443"/>
    <lineage>
        <taxon>Eukaryota</taxon>
        <taxon>Fungi</taxon>
        <taxon>Dikarya</taxon>
        <taxon>Ascomycota</taxon>
        <taxon>Pezizomycotina</taxon>
        <taxon>Dothideomycetes</taxon>
        <taxon>Pleosporomycetidae</taxon>
        <taxon>Pleosporales</taxon>
        <taxon>Massarineae</taxon>
        <taxon>Periconiaceae</taxon>
        <taxon>Periconia</taxon>
    </lineage>
</organism>
<dbReference type="Pfam" id="PF16197">
    <property type="entry name" value="KAsynt_C_assoc"/>
    <property type="match status" value="1"/>
</dbReference>
<reference evidence="5" key="1">
    <citation type="submission" date="2023-01" db="EMBL/GenBank/DDBJ databases">
        <authorList>
            <person name="Van Ghelder C."/>
            <person name="Rancurel C."/>
        </authorList>
    </citation>
    <scope>NUCLEOTIDE SEQUENCE</scope>
    <source>
        <strain evidence="5">CNCM I-4278</strain>
    </source>
</reference>
<dbReference type="InterPro" id="IPR018201">
    <property type="entry name" value="Ketoacyl_synth_AS"/>
</dbReference>
<dbReference type="FunFam" id="3.40.47.10:FF:000019">
    <property type="entry name" value="Polyketide synthase type I"/>
    <property type="match status" value="1"/>
</dbReference>
<evidence type="ECO:0000256" key="2">
    <source>
        <dbReference type="ARBA" id="ARBA00022553"/>
    </source>
</evidence>
<dbReference type="SMART" id="SM00825">
    <property type="entry name" value="PKS_KS"/>
    <property type="match status" value="1"/>
</dbReference>
<gene>
    <name evidence="5" type="ORF">PDIGIT_LOCUS425</name>
</gene>
<evidence type="ECO:0000256" key="3">
    <source>
        <dbReference type="ARBA" id="ARBA00022679"/>
    </source>
</evidence>